<dbReference type="Pfam" id="PF10523">
    <property type="entry name" value="BEN"/>
    <property type="match status" value="1"/>
</dbReference>
<comment type="similarity">
    <text evidence="15">Belongs to the orthopoxvirus OPG067 family.</text>
</comment>
<evidence type="ECO:0000256" key="8">
    <source>
        <dbReference type="ARBA" id="ARBA00022632"/>
    </source>
</evidence>
<comment type="function">
    <text evidence="19">Major early protein present in virus factories. The presence of BEN domains suggests a possible role in organization of viral DNA during replication or transcription. Plays an essential role in the inhibition of the cGAS-dependent type I IFN induction in host dendritic cells. Mechanistically, abolishes cGAMP production by triggering host CGAS degradation via a proteasome-dependent mechanism.</text>
</comment>
<organismHost>
    <name type="scientific">Odocoileus hemionus</name>
    <name type="common">Mule deer</name>
    <name type="synonym">Cervus hemionus</name>
    <dbReference type="NCBI Taxonomy" id="9872"/>
</organismHost>
<dbReference type="GO" id="GO:0052170">
    <property type="term" value="P:symbiont-mediated suppression of host innate immune response"/>
    <property type="evidence" value="ECO:0007669"/>
    <property type="project" value="UniProtKB-KW"/>
</dbReference>
<comment type="subunit">
    <text evidence="18">Interacts with host CGAS; this interaction inhibits CGAS-mediated type I interferon response.</text>
</comment>
<dbReference type="RefSeq" id="YP_227420.1">
    <property type="nucleotide sequence ID" value="NC_006966.1"/>
</dbReference>
<dbReference type="KEGG" id="vg:3346421"/>
<gene>
    <name evidence="21" type="ORF">DpV83gp044</name>
</gene>
<keyword evidence="14" id="KW-0899">Viral immunoevasion</keyword>
<evidence type="ECO:0000256" key="7">
    <source>
        <dbReference type="ARBA" id="ARBA00022581"/>
    </source>
</evidence>
<name>Q08FV7_DPV83</name>
<feature type="domain" description="BEN" evidence="20">
    <location>
        <begin position="302"/>
        <end position="396"/>
    </location>
</feature>
<dbReference type="GO" id="GO:0003677">
    <property type="term" value="F:DNA binding"/>
    <property type="evidence" value="ECO:0007669"/>
    <property type="project" value="InterPro"/>
</dbReference>
<dbReference type="PROSITE" id="PS51457">
    <property type="entry name" value="BEN"/>
    <property type="match status" value="3"/>
</dbReference>
<dbReference type="PIRSF" id="PIRSF015691">
    <property type="entry name" value="VAC_E5R"/>
    <property type="match status" value="1"/>
</dbReference>
<protein>
    <recommendedName>
        <fullName evidence="16">Protein OPG067</fullName>
    </recommendedName>
    <alternativeName>
        <fullName evidence="17">Protein E5</fullName>
    </alternativeName>
</protein>
<evidence type="ECO:0000256" key="10">
    <source>
        <dbReference type="ARBA" id="ARBA00022737"/>
    </source>
</evidence>
<accession>Q08FV7</accession>
<organism evidence="21 22">
    <name type="scientific">Deerpox virus (strain Mule deer/United States/W-848-83/1983)</name>
    <name type="common">DPV</name>
    <dbReference type="NCBI Taxonomy" id="305674"/>
    <lineage>
        <taxon>Viruses</taxon>
        <taxon>Varidnaviria</taxon>
        <taxon>Bamfordvirae</taxon>
        <taxon>Nucleocytoviricota</taxon>
        <taxon>Pokkesviricetes</taxon>
        <taxon>Chitovirales</taxon>
        <taxon>Poxviridae</taxon>
        <taxon>Chordopoxvirinae</taxon>
        <taxon>Cervidpoxvirus</taxon>
        <taxon>Cervidpoxvirus muledeerpox</taxon>
        <taxon>Mule deerpox virus</taxon>
    </lineage>
</organism>
<dbReference type="InterPro" id="IPR018379">
    <property type="entry name" value="BEN_domain"/>
</dbReference>
<feature type="domain" description="BEN" evidence="20">
    <location>
        <begin position="176"/>
        <end position="278"/>
    </location>
</feature>
<evidence type="ECO:0000256" key="19">
    <source>
        <dbReference type="ARBA" id="ARBA00045739"/>
    </source>
</evidence>
<keyword evidence="12" id="KW-0472">Membrane</keyword>
<evidence type="ECO:0000256" key="1">
    <source>
        <dbReference type="ARBA" id="ARBA00004147"/>
    </source>
</evidence>
<dbReference type="InterPro" id="IPR004334">
    <property type="entry name" value="Poxvirus_E5R"/>
</dbReference>
<evidence type="ECO:0000256" key="9">
    <source>
        <dbReference type="ARBA" id="ARBA00022692"/>
    </source>
</evidence>
<evidence type="ECO:0000256" key="6">
    <source>
        <dbReference type="ARBA" id="ARBA00022562"/>
    </source>
</evidence>
<dbReference type="EMBL" id="AY689436">
    <property type="protein sequence ID" value="ABI99200.1"/>
    <property type="molecule type" value="Genomic_DNA"/>
</dbReference>
<evidence type="ECO:0000256" key="18">
    <source>
        <dbReference type="ARBA" id="ARBA00038635"/>
    </source>
</evidence>
<proteinExistence type="inferred from homology"/>
<comment type="subcellular location">
    <subcellularLocation>
        <location evidence="3">Host cytoplasm</location>
    </subcellularLocation>
    <subcellularLocation>
        <location evidence="1">Host nucleus</location>
    </subcellularLocation>
    <subcellularLocation>
        <location evidence="2">Membrane</location>
        <topology evidence="2">Single-pass membrane protein</topology>
    </subcellularLocation>
</comment>
<feature type="domain" description="BEN" evidence="20">
    <location>
        <begin position="1"/>
        <end position="76"/>
    </location>
</feature>
<reference evidence="21 22" key="1">
    <citation type="journal article" date="2005" name="J. Virol.">
        <title>Genome of deerpox virus.</title>
        <authorList>
            <person name="Afonso C.L."/>
            <person name="Delhon G."/>
            <person name="Tulman E.R."/>
            <person name="Lu Z."/>
            <person name="Zsak A."/>
            <person name="Becerra V.M."/>
            <person name="Zsak L."/>
            <person name="Kutish G.F."/>
            <person name="Rock D.L."/>
        </authorList>
    </citation>
    <scope>NUCLEOTIDE SEQUENCE [LARGE SCALE GENOMIC DNA]</scope>
    <source>
        <strain evidence="22">Mule deer/United States/W-848-83/1983</strain>
    </source>
</reference>
<evidence type="ECO:0000256" key="4">
    <source>
        <dbReference type="ARBA" id="ARBA00022482"/>
    </source>
</evidence>
<keyword evidence="4" id="KW-1113">Inhibition of host RLR pathway by virus</keyword>
<keyword evidence="9" id="KW-0812">Transmembrane</keyword>
<evidence type="ECO:0000256" key="12">
    <source>
        <dbReference type="ARBA" id="ARBA00023136"/>
    </source>
</evidence>
<evidence type="ECO:0000313" key="21">
    <source>
        <dbReference type="EMBL" id="ABI99200.1"/>
    </source>
</evidence>
<dbReference type="OrthoDB" id="15532at10239"/>
<dbReference type="GO" id="GO:0042025">
    <property type="term" value="C:host cell nucleus"/>
    <property type="evidence" value="ECO:0007669"/>
    <property type="project" value="UniProtKB-SubCell"/>
</dbReference>
<keyword evidence="11" id="KW-1133">Transmembrane helix</keyword>
<evidence type="ECO:0000256" key="16">
    <source>
        <dbReference type="ARBA" id="ARBA00034821"/>
    </source>
</evidence>
<keyword evidence="22" id="KW-1185">Reference proteome</keyword>
<evidence type="ECO:0000256" key="15">
    <source>
        <dbReference type="ARBA" id="ARBA00034731"/>
    </source>
</evidence>
<keyword evidence="7" id="KW-0945">Host-virus interaction</keyword>
<evidence type="ECO:0000313" key="22">
    <source>
        <dbReference type="Proteomes" id="UP000000866"/>
    </source>
</evidence>
<dbReference type="GO" id="GO:0016020">
    <property type="term" value="C:membrane"/>
    <property type="evidence" value="ECO:0007669"/>
    <property type="project" value="UniProtKB-SubCell"/>
</dbReference>
<dbReference type="GO" id="GO:0030430">
    <property type="term" value="C:host cell cytoplasm"/>
    <property type="evidence" value="ECO:0007669"/>
    <property type="project" value="UniProtKB-SubCell"/>
</dbReference>
<evidence type="ECO:0000256" key="5">
    <source>
        <dbReference type="ARBA" id="ARBA00022518"/>
    </source>
</evidence>
<dbReference type="GeneID" id="3346421"/>
<evidence type="ECO:0000256" key="13">
    <source>
        <dbReference type="ARBA" id="ARBA00023200"/>
    </source>
</evidence>
<evidence type="ECO:0000256" key="3">
    <source>
        <dbReference type="ARBA" id="ARBA00004192"/>
    </source>
</evidence>
<evidence type="ECO:0000256" key="17">
    <source>
        <dbReference type="ARBA" id="ARBA00034912"/>
    </source>
</evidence>
<evidence type="ECO:0000256" key="2">
    <source>
        <dbReference type="ARBA" id="ARBA00004167"/>
    </source>
</evidence>
<evidence type="ECO:0000259" key="20">
    <source>
        <dbReference type="PROSITE" id="PS51457"/>
    </source>
</evidence>
<keyword evidence="8" id="KW-1090">Inhibition of host innate immune response by virus</keyword>
<evidence type="ECO:0000256" key="14">
    <source>
        <dbReference type="ARBA" id="ARBA00023280"/>
    </source>
</evidence>
<sequence length="414" mass="49956">MEDVEINSNEKITAYVCRLFKEFYIKKYNYKKLDLCISNIRKKVSKFYPMINDDIIWNKEFMPLLYEFIAYKKNSSDQNFEFSSVLNLTKNSNSYEDNKKYKKPNKYRLKSKYMKMRMMNDTISFEKKLNMEIKKQKVRKLKMLHQHYEYINIKKCYIKFKNILKHETVRNLINNDSGFYNKLIKIDYHLSKICKISANPYSMVEALMNYMFPDLFEKDNRYTFYRCNESKKYCQLSSKKINLMKILLENRFKINEDTWQDLKKFIDEKICGNASSNIILGNYPYLRLKNMSYIINILTDDNNDDLFLLKSIKSSFSLVDLTEKIIKKKFDYIFKNRMNEKYRFYFDGNHIGLNQIKIMQIYNKIKLFVDHNDDELVFNSFVYSVDMCLSTPRKILGYNLEYCLNIAAKITNAL</sequence>
<dbReference type="Proteomes" id="UP000000866">
    <property type="component" value="Segment"/>
</dbReference>
<keyword evidence="5" id="KW-0244">Early protein</keyword>
<keyword evidence="13" id="KW-1035">Host cytoplasm</keyword>
<keyword evidence="10" id="KW-0677">Repeat</keyword>
<keyword evidence="6" id="KW-1048">Host nucleus</keyword>
<evidence type="ECO:0000256" key="11">
    <source>
        <dbReference type="ARBA" id="ARBA00022989"/>
    </source>
</evidence>